<reference evidence="2 3" key="1">
    <citation type="submission" date="2018-05" db="EMBL/GenBank/DDBJ databases">
        <authorList>
            <consortium name="IHU Genomes"/>
        </authorList>
    </citation>
    <scope>NUCLEOTIDE SEQUENCE [LARGE SCALE GENOMIC DNA]</scope>
    <source>
        <strain evidence="2 3">P7335</strain>
    </source>
</reference>
<dbReference type="RefSeq" id="WP_083145860.1">
    <property type="nucleotide sequence ID" value="NZ_MVID01000027.1"/>
</dbReference>
<feature type="transmembrane region" description="Helical" evidence="1">
    <location>
        <begin position="27"/>
        <end position="49"/>
    </location>
</feature>
<proteinExistence type="predicted"/>
<evidence type="ECO:0000313" key="3">
    <source>
        <dbReference type="Proteomes" id="UP000252008"/>
    </source>
</evidence>
<dbReference type="EMBL" id="UEGS01000001">
    <property type="protein sequence ID" value="SRX81692.1"/>
    <property type="molecule type" value="Genomic_DNA"/>
</dbReference>
<accession>A0A375YKS1</accession>
<gene>
    <name evidence="2" type="ORF">MPP7335_03448</name>
</gene>
<keyword evidence="3" id="KW-1185">Reference proteome</keyword>
<organism evidence="2 3">
    <name type="scientific">Mycolicibacterium parafortuitum</name>
    <name type="common">Mycobacterium parafortuitum</name>
    <dbReference type="NCBI Taxonomy" id="39692"/>
    <lineage>
        <taxon>Bacteria</taxon>
        <taxon>Bacillati</taxon>
        <taxon>Actinomycetota</taxon>
        <taxon>Actinomycetes</taxon>
        <taxon>Mycobacteriales</taxon>
        <taxon>Mycobacteriaceae</taxon>
        <taxon>Mycolicibacterium</taxon>
    </lineage>
</organism>
<dbReference type="STRING" id="39692.BST38_23320"/>
<keyword evidence="1" id="KW-0812">Transmembrane</keyword>
<keyword evidence="1" id="KW-1133">Transmembrane helix</keyword>
<sequence length="107" mass="12650">MKRVVDDDGWTWTIRRWWWRTLPWESGFATLDAVFFLIMLPFMLMWPLWLAAKWLGVSWTVQILREGEKVGRERVRGWRKSGERIAELAAEAEAGTLAQRLQLSDSQ</sequence>
<dbReference type="AlphaFoldDB" id="A0A375YKS1"/>
<evidence type="ECO:0000313" key="2">
    <source>
        <dbReference type="EMBL" id="SRX81692.1"/>
    </source>
</evidence>
<keyword evidence="1" id="KW-0472">Membrane</keyword>
<dbReference type="Proteomes" id="UP000252008">
    <property type="component" value="Unassembled WGS sequence"/>
</dbReference>
<evidence type="ECO:0000256" key="1">
    <source>
        <dbReference type="SAM" id="Phobius"/>
    </source>
</evidence>
<name>A0A375YKS1_MYCPF</name>
<protein>
    <submittedName>
        <fullName evidence="2">Uncharacterized protein</fullName>
    </submittedName>
</protein>